<dbReference type="PANTHER" id="PTHR43744:SF12">
    <property type="entry name" value="ABC TRANSPORTER PERMEASE PROTEIN MG189-RELATED"/>
    <property type="match status" value="1"/>
</dbReference>
<dbReference type="SUPFAM" id="SSF161098">
    <property type="entry name" value="MetI-like"/>
    <property type="match status" value="1"/>
</dbReference>
<keyword evidence="2 7" id="KW-0813">Transport</keyword>
<evidence type="ECO:0000256" key="7">
    <source>
        <dbReference type="RuleBase" id="RU363032"/>
    </source>
</evidence>
<evidence type="ECO:0000256" key="3">
    <source>
        <dbReference type="ARBA" id="ARBA00022475"/>
    </source>
</evidence>
<evidence type="ECO:0000259" key="8">
    <source>
        <dbReference type="PROSITE" id="PS50928"/>
    </source>
</evidence>
<name>A0A9X8Y7N7_9FIRM</name>
<organism evidence="9 10">
    <name type="scientific">Harryflintia acetispora</name>
    <dbReference type="NCBI Taxonomy" id="1849041"/>
    <lineage>
        <taxon>Bacteria</taxon>
        <taxon>Bacillati</taxon>
        <taxon>Bacillota</taxon>
        <taxon>Clostridia</taxon>
        <taxon>Eubacteriales</taxon>
        <taxon>Oscillospiraceae</taxon>
        <taxon>Harryflintia</taxon>
    </lineage>
</organism>
<dbReference type="InterPro" id="IPR000515">
    <property type="entry name" value="MetI-like"/>
</dbReference>
<keyword evidence="3" id="KW-1003">Cell membrane</keyword>
<dbReference type="PROSITE" id="PS50928">
    <property type="entry name" value="ABC_TM1"/>
    <property type="match status" value="1"/>
</dbReference>
<reference evidence="9 10" key="1">
    <citation type="submission" date="2019-03" db="EMBL/GenBank/DDBJ databases">
        <title>Genomic Encyclopedia of Type Strains, Phase IV (KMG-IV): sequencing the most valuable type-strain genomes for metagenomic binning, comparative biology and taxonomic classification.</title>
        <authorList>
            <person name="Goeker M."/>
        </authorList>
    </citation>
    <scope>NUCLEOTIDE SEQUENCE [LARGE SCALE GENOMIC DNA]</scope>
    <source>
        <strain evidence="9 10">DSM 100433</strain>
    </source>
</reference>
<dbReference type="Gene3D" id="1.10.3720.10">
    <property type="entry name" value="MetI-like"/>
    <property type="match status" value="1"/>
</dbReference>
<evidence type="ECO:0000256" key="5">
    <source>
        <dbReference type="ARBA" id="ARBA00022989"/>
    </source>
</evidence>
<dbReference type="InterPro" id="IPR035906">
    <property type="entry name" value="MetI-like_sf"/>
</dbReference>
<keyword evidence="10" id="KW-1185">Reference proteome</keyword>
<evidence type="ECO:0000256" key="6">
    <source>
        <dbReference type="ARBA" id="ARBA00023136"/>
    </source>
</evidence>
<proteinExistence type="inferred from homology"/>
<dbReference type="CDD" id="cd06261">
    <property type="entry name" value="TM_PBP2"/>
    <property type="match status" value="1"/>
</dbReference>
<dbReference type="Proteomes" id="UP000294682">
    <property type="component" value="Unassembled WGS sequence"/>
</dbReference>
<evidence type="ECO:0000256" key="2">
    <source>
        <dbReference type="ARBA" id="ARBA00022448"/>
    </source>
</evidence>
<dbReference type="EMBL" id="SLUK01000010">
    <property type="protein sequence ID" value="TCL42466.1"/>
    <property type="molecule type" value="Genomic_DNA"/>
</dbReference>
<evidence type="ECO:0000313" key="10">
    <source>
        <dbReference type="Proteomes" id="UP000294682"/>
    </source>
</evidence>
<comment type="subcellular location">
    <subcellularLocation>
        <location evidence="1 7">Cell membrane</location>
        <topology evidence="1 7">Multi-pass membrane protein</topology>
    </subcellularLocation>
</comment>
<accession>A0A9X8Y7N7</accession>
<feature type="transmembrane region" description="Helical" evidence="7">
    <location>
        <begin position="195"/>
        <end position="218"/>
    </location>
</feature>
<comment type="caution">
    <text evidence="9">The sequence shown here is derived from an EMBL/GenBank/DDBJ whole genome shotgun (WGS) entry which is preliminary data.</text>
</comment>
<sequence>MGKNRSAFWAKFFSYLVLGLIAALILIPLLWGVLNSFKTNDEFFKNSLALPKEWMFSNYATAWQSGISDYMLNSFVVTIISVLLICFVASLASYGLSRFQFPFREVIFYSILGGLMVSEYCIIIPLYNMFAAAGLRNTHIALYIAYVTLQTPFSVFLMRSYFLSLSKDIEEAAFIDGCSILGIFFRIVVPICRPIIFSCAIVSAVSVWNEFMFAMVFIDSQSLMTVPLGLQTFQGQYASRWCITLAACVISSLPLLLTFLLAQKQFVRGLAAGSVKE</sequence>
<keyword evidence="6 7" id="KW-0472">Membrane</keyword>
<evidence type="ECO:0000256" key="4">
    <source>
        <dbReference type="ARBA" id="ARBA00022692"/>
    </source>
</evidence>
<comment type="similarity">
    <text evidence="7">Belongs to the binding-protein-dependent transport system permease family.</text>
</comment>
<dbReference type="Pfam" id="PF00528">
    <property type="entry name" value="BPD_transp_1"/>
    <property type="match status" value="1"/>
</dbReference>
<dbReference type="GO" id="GO:0055085">
    <property type="term" value="P:transmembrane transport"/>
    <property type="evidence" value="ECO:0007669"/>
    <property type="project" value="InterPro"/>
</dbReference>
<dbReference type="OrthoDB" id="42677at2"/>
<dbReference type="AlphaFoldDB" id="A0A9X8Y7N7"/>
<feature type="transmembrane region" description="Helical" evidence="7">
    <location>
        <begin position="70"/>
        <end position="94"/>
    </location>
</feature>
<feature type="transmembrane region" description="Helical" evidence="7">
    <location>
        <begin position="12"/>
        <end position="34"/>
    </location>
</feature>
<evidence type="ECO:0000313" key="9">
    <source>
        <dbReference type="EMBL" id="TCL42466.1"/>
    </source>
</evidence>
<dbReference type="RefSeq" id="WP_079699959.1">
    <property type="nucleotide sequence ID" value="NZ_JADNAH010000033.1"/>
</dbReference>
<protein>
    <submittedName>
        <fullName evidence="9">Carbohydrate ABC transporter membrane protein 2 (CUT1 family)</fullName>
    </submittedName>
</protein>
<gene>
    <name evidence="9" type="ORF">EDD78_11092</name>
</gene>
<feature type="transmembrane region" description="Helical" evidence="7">
    <location>
        <begin position="106"/>
        <end position="128"/>
    </location>
</feature>
<feature type="transmembrane region" description="Helical" evidence="7">
    <location>
        <begin position="238"/>
        <end position="262"/>
    </location>
</feature>
<feature type="domain" description="ABC transmembrane type-1" evidence="8">
    <location>
        <begin position="71"/>
        <end position="262"/>
    </location>
</feature>
<keyword evidence="5 7" id="KW-1133">Transmembrane helix</keyword>
<dbReference type="GO" id="GO:0005886">
    <property type="term" value="C:plasma membrane"/>
    <property type="evidence" value="ECO:0007669"/>
    <property type="project" value="UniProtKB-SubCell"/>
</dbReference>
<dbReference type="PANTHER" id="PTHR43744">
    <property type="entry name" value="ABC TRANSPORTER PERMEASE PROTEIN MG189-RELATED-RELATED"/>
    <property type="match status" value="1"/>
</dbReference>
<feature type="transmembrane region" description="Helical" evidence="7">
    <location>
        <begin position="140"/>
        <end position="158"/>
    </location>
</feature>
<keyword evidence="4 7" id="KW-0812">Transmembrane</keyword>
<evidence type="ECO:0000256" key="1">
    <source>
        <dbReference type="ARBA" id="ARBA00004651"/>
    </source>
</evidence>